<name>S0KYL8_9ENTE</name>
<dbReference type="SUPFAM" id="SSF46689">
    <property type="entry name" value="Homeodomain-like"/>
    <property type="match status" value="1"/>
</dbReference>
<evidence type="ECO:0000256" key="1">
    <source>
        <dbReference type="ARBA" id="ARBA00023015"/>
    </source>
</evidence>
<dbReference type="eggNOG" id="COG2207">
    <property type="taxonomic scope" value="Bacteria"/>
</dbReference>
<feature type="transmembrane region" description="Helical" evidence="4">
    <location>
        <begin position="14"/>
        <end position="37"/>
    </location>
</feature>
<dbReference type="PANTHER" id="PTHR43280:SF28">
    <property type="entry name" value="HTH-TYPE TRANSCRIPTIONAL ACTIVATOR RHAS"/>
    <property type="match status" value="1"/>
</dbReference>
<dbReference type="PROSITE" id="PS01124">
    <property type="entry name" value="HTH_ARAC_FAMILY_2"/>
    <property type="match status" value="1"/>
</dbReference>
<dbReference type="PATRIC" id="fig|1121865.3.peg.395"/>
<keyword evidence="7" id="KW-1185">Reference proteome</keyword>
<evidence type="ECO:0000313" key="7">
    <source>
        <dbReference type="Proteomes" id="UP000014113"/>
    </source>
</evidence>
<keyword evidence="4" id="KW-0472">Membrane</keyword>
<gene>
    <name evidence="6" type="ORF">I568_01000</name>
</gene>
<dbReference type="GO" id="GO:0043565">
    <property type="term" value="F:sequence-specific DNA binding"/>
    <property type="evidence" value="ECO:0007669"/>
    <property type="project" value="InterPro"/>
</dbReference>
<dbReference type="Pfam" id="PF12833">
    <property type="entry name" value="HTH_18"/>
    <property type="match status" value="1"/>
</dbReference>
<feature type="transmembrane region" description="Helical" evidence="4">
    <location>
        <begin position="273"/>
        <end position="292"/>
    </location>
</feature>
<proteinExistence type="predicted"/>
<dbReference type="OrthoDB" id="9816335at2"/>
<dbReference type="PANTHER" id="PTHR43280">
    <property type="entry name" value="ARAC-FAMILY TRANSCRIPTIONAL REGULATOR"/>
    <property type="match status" value="1"/>
</dbReference>
<keyword evidence="2" id="KW-0238">DNA-binding</keyword>
<dbReference type="AlphaFoldDB" id="S0KYL8"/>
<comment type="caution">
    <text evidence="6">The sequence shown here is derived from an EMBL/GenBank/DDBJ whole genome shotgun (WGS) entry which is preliminary data.</text>
</comment>
<organism evidence="6 7">
    <name type="scientific">Enterococcus columbae DSM 7374 = ATCC 51263</name>
    <dbReference type="NCBI Taxonomy" id="1121865"/>
    <lineage>
        <taxon>Bacteria</taxon>
        <taxon>Bacillati</taxon>
        <taxon>Bacillota</taxon>
        <taxon>Bacilli</taxon>
        <taxon>Lactobacillales</taxon>
        <taxon>Enterococcaceae</taxon>
        <taxon>Enterococcus</taxon>
    </lineage>
</organism>
<evidence type="ECO:0000256" key="2">
    <source>
        <dbReference type="ARBA" id="ARBA00023125"/>
    </source>
</evidence>
<evidence type="ECO:0000313" key="6">
    <source>
        <dbReference type="EMBL" id="EOW84504.1"/>
    </source>
</evidence>
<keyword evidence="1" id="KW-0805">Transcription regulation</keyword>
<dbReference type="SMART" id="SM00342">
    <property type="entry name" value="HTH_ARAC"/>
    <property type="match status" value="1"/>
</dbReference>
<dbReference type="InterPro" id="IPR009057">
    <property type="entry name" value="Homeodomain-like_sf"/>
</dbReference>
<reference evidence="6 7" key="1">
    <citation type="submission" date="2013-03" db="EMBL/GenBank/DDBJ databases">
        <title>The Genome Sequence of Enterococcus columbae ATCC_51263 (PacBio/Illumina hybrid assembly).</title>
        <authorList>
            <consortium name="The Broad Institute Genomics Platform"/>
            <consortium name="The Broad Institute Genome Sequencing Center for Infectious Disease"/>
            <person name="Earl A."/>
            <person name="Russ C."/>
            <person name="Gilmore M."/>
            <person name="Surin D."/>
            <person name="Walker B."/>
            <person name="Young S."/>
            <person name="Zeng Q."/>
            <person name="Gargeya S."/>
            <person name="Fitzgerald M."/>
            <person name="Haas B."/>
            <person name="Abouelleil A."/>
            <person name="Allen A.W."/>
            <person name="Alvarado L."/>
            <person name="Arachchi H.M."/>
            <person name="Berlin A.M."/>
            <person name="Chapman S.B."/>
            <person name="Gainer-Dewar J."/>
            <person name="Goldberg J."/>
            <person name="Griggs A."/>
            <person name="Gujja S."/>
            <person name="Hansen M."/>
            <person name="Howarth C."/>
            <person name="Imamovic A."/>
            <person name="Ireland A."/>
            <person name="Larimer J."/>
            <person name="McCowan C."/>
            <person name="Murphy C."/>
            <person name="Pearson M."/>
            <person name="Poon T.W."/>
            <person name="Priest M."/>
            <person name="Roberts A."/>
            <person name="Saif S."/>
            <person name="Shea T."/>
            <person name="Sisk P."/>
            <person name="Sykes S."/>
            <person name="Wortman J."/>
            <person name="Nusbaum C."/>
            <person name="Birren B."/>
        </authorList>
    </citation>
    <scope>NUCLEOTIDE SEQUENCE [LARGE SCALE GENOMIC DNA]</scope>
    <source>
        <strain evidence="6 7">ATCC 51263</strain>
    </source>
</reference>
<evidence type="ECO:0000256" key="4">
    <source>
        <dbReference type="SAM" id="Phobius"/>
    </source>
</evidence>
<accession>S0KYL8</accession>
<dbReference type="STRING" id="1121865.OMW_00402"/>
<protein>
    <recommendedName>
        <fullName evidence="5">HTH araC/xylS-type domain-containing protein</fullName>
    </recommendedName>
</protein>
<dbReference type="Proteomes" id="UP000014113">
    <property type="component" value="Unassembled WGS sequence"/>
</dbReference>
<keyword evidence="3" id="KW-0804">Transcription</keyword>
<sequence length="735" mass="86771">MNMKKVLQSKTIKLLLWVSIPLLFMYILLNFMIILPLRQTYQENHVKNMSLNINNLDIELNQLEVLFSFYGQSFKEDVDRYQDLEAFPYELINQLSDNLFYLSNSHRFVSNAEIVDFSQNPFIISQGGTYPISNQTKKNMEKKFHPYKDIKYEWINLGNELYFVERILQTKENDKAILLKVRVDKQLLFDELNRMNAQSGMVAVSFTPGRIESKQSSNISWLNKYKKSEEVRYNKRFFSLTVNKMNRLKQEWIIYSIAPTDKIIAPAIRIKDLLLIITMTSVIVIIILNVLYTKKVYQPFTDAINKVIGDENRDKKDEVNYFITKWQELLEDRKQLDILSQEYDVANKRNIIRRILDGYYTFLSNEELLRLLNENQWNGFSENMDMFYIQINDTSISDDKHSVDEMSFFAFENIVSDLCSEYFYQWVSLPRGDMSLLVVAEGERKRDTNLEFIQRVMQELNRVIGNYVSVSFNDKPVQLSNLSFEYKELVNAINYQKMKKENQYFTYKDVYQPTKYNVYSISDEREILLGIKNGDSAMLKSAVNKFYQSVYISSQTLNDLLFVTSKLYESIELLAKENGLSHREYLSKKIILSRISKIISIQEIVDFINDEFLVPFSIVWNLKVKTSNLAKMNEICDFIKKEYMNEQLSLEFVAEKFHLSPTLLSKEFKKQKNTNFVDYVSQIKLSEAKRLLVESDLKISVIAENLGYNDSYFNRLFKKHEGVTPGQYRKNNKRF</sequence>
<feature type="domain" description="HTH araC/xylS-type" evidence="5">
    <location>
        <begin position="633"/>
        <end position="731"/>
    </location>
</feature>
<dbReference type="Gene3D" id="1.10.10.60">
    <property type="entry name" value="Homeodomain-like"/>
    <property type="match status" value="2"/>
</dbReference>
<dbReference type="EMBL" id="ASWJ01000004">
    <property type="protein sequence ID" value="EOW84504.1"/>
    <property type="molecule type" value="Genomic_DNA"/>
</dbReference>
<dbReference type="InterPro" id="IPR018060">
    <property type="entry name" value="HTH_AraC"/>
</dbReference>
<dbReference type="PROSITE" id="PS00041">
    <property type="entry name" value="HTH_ARAC_FAMILY_1"/>
    <property type="match status" value="1"/>
</dbReference>
<evidence type="ECO:0000256" key="3">
    <source>
        <dbReference type="ARBA" id="ARBA00023163"/>
    </source>
</evidence>
<keyword evidence="4" id="KW-0812">Transmembrane</keyword>
<dbReference type="InterPro" id="IPR018062">
    <property type="entry name" value="HTH_AraC-typ_CS"/>
</dbReference>
<dbReference type="GO" id="GO:0003700">
    <property type="term" value="F:DNA-binding transcription factor activity"/>
    <property type="evidence" value="ECO:0007669"/>
    <property type="project" value="InterPro"/>
</dbReference>
<evidence type="ECO:0000259" key="5">
    <source>
        <dbReference type="PROSITE" id="PS01124"/>
    </source>
</evidence>
<keyword evidence="4" id="KW-1133">Transmembrane helix</keyword>